<sequence length="185" mass="20567">NPKITIYRISTPASDVDVEKYTRIRLDALRTNPEAFSSTYARDVHLTHEDWRGRVNTPGRTTLAAHRKGASIDAIGDEEEWIGTLSVLHPMMLHEKRGDLPSLPHLAAAVKEGNVERFLLVGMWVHPSVRGMGVGGMLIENAVDVVRESPSEHSDGKEKAKIVFLDVCSANENARKLYRKAGFVE</sequence>
<feature type="domain" description="N-acetyltransferase" evidence="1">
    <location>
        <begin position="5"/>
        <end position="185"/>
    </location>
</feature>
<dbReference type="InterPro" id="IPR016181">
    <property type="entry name" value="Acyl_CoA_acyltransferase"/>
</dbReference>
<gene>
    <name evidence="2" type="ORF">BDN70DRAFT_775065</name>
</gene>
<dbReference type="EMBL" id="MU155204">
    <property type="protein sequence ID" value="KAF9479889.1"/>
    <property type="molecule type" value="Genomic_DNA"/>
</dbReference>
<evidence type="ECO:0000259" key="1">
    <source>
        <dbReference type="PROSITE" id="PS51186"/>
    </source>
</evidence>
<keyword evidence="3" id="KW-1185">Reference proteome</keyword>
<evidence type="ECO:0000313" key="3">
    <source>
        <dbReference type="Proteomes" id="UP000807469"/>
    </source>
</evidence>
<accession>A0A9P6D107</accession>
<feature type="non-terminal residue" evidence="2">
    <location>
        <position position="185"/>
    </location>
</feature>
<protein>
    <recommendedName>
        <fullName evidence="1">N-acetyltransferase domain-containing protein</fullName>
    </recommendedName>
</protein>
<feature type="non-terminal residue" evidence="2">
    <location>
        <position position="1"/>
    </location>
</feature>
<reference evidence="2" key="1">
    <citation type="submission" date="2020-11" db="EMBL/GenBank/DDBJ databases">
        <authorList>
            <consortium name="DOE Joint Genome Institute"/>
            <person name="Ahrendt S."/>
            <person name="Riley R."/>
            <person name="Andreopoulos W."/>
            <person name="Labutti K."/>
            <person name="Pangilinan J."/>
            <person name="Ruiz-Duenas F.J."/>
            <person name="Barrasa J.M."/>
            <person name="Sanchez-Garcia M."/>
            <person name="Camarero S."/>
            <person name="Miyauchi S."/>
            <person name="Serrano A."/>
            <person name="Linde D."/>
            <person name="Babiker R."/>
            <person name="Drula E."/>
            <person name="Ayuso-Fernandez I."/>
            <person name="Pacheco R."/>
            <person name="Padilla G."/>
            <person name="Ferreira P."/>
            <person name="Barriuso J."/>
            <person name="Kellner H."/>
            <person name="Castanera R."/>
            <person name="Alfaro M."/>
            <person name="Ramirez L."/>
            <person name="Pisabarro A.G."/>
            <person name="Kuo A."/>
            <person name="Tritt A."/>
            <person name="Lipzen A."/>
            <person name="He G."/>
            <person name="Yan M."/>
            <person name="Ng V."/>
            <person name="Cullen D."/>
            <person name="Martin F."/>
            <person name="Rosso M.-N."/>
            <person name="Henrissat B."/>
            <person name="Hibbett D."/>
            <person name="Martinez A.T."/>
            <person name="Grigoriev I.V."/>
        </authorList>
    </citation>
    <scope>NUCLEOTIDE SEQUENCE</scope>
    <source>
        <strain evidence="2">CIRM-BRFM 674</strain>
    </source>
</reference>
<dbReference type="Proteomes" id="UP000807469">
    <property type="component" value="Unassembled WGS sequence"/>
</dbReference>
<organism evidence="2 3">
    <name type="scientific">Pholiota conissans</name>
    <dbReference type="NCBI Taxonomy" id="109636"/>
    <lineage>
        <taxon>Eukaryota</taxon>
        <taxon>Fungi</taxon>
        <taxon>Dikarya</taxon>
        <taxon>Basidiomycota</taxon>
        <taxon>Agaricomycotina</taxon>
        <taxon>Agaricomycetes</taxon>
        <taxon>Agaricomycetidae</taxon>
        <taxon>Agaricales</taxon>
        <taxon>Agaricineae</taxon>
        <taxon>Strophariaceae</taxon>
        <taxon>Pholiota</taxon>
    </lineage>
</organism>
<dbReference type="InterPro" id="IPR000182">
    <property type="entry name" value="GNAT_dom"/>
</dbReference>
<dbReference type="Pfam" id="PF00583">
    <property type="entry name" value="Acetyltransf_1"/>
    <property type="match status" value="1"/>
</dbReference>
<dbReference type="Gene3D" id="3.40.630.30">
    <property type="match status" value="1"/>
</dbReference>
<dbReference type="CDD" id="cd04301">
    <property type="entry name" value="NAT_SF"/>
    <property type="match status" value="1"/>
</dbReference>
<evidence type="ECO:0000313" key="2">
    <source>
        <dbReference type="EMBL" id="KAF9479889.1"/>
    </source>
</evidence>
<dbReference type="GO" id="GO:0016747">
    <property type="term" value="F:acyltransferase activity, transferring groups other than amino-acyl groups"/>
    <property type="evidence" value="ECO:0007669"/>
    <property type="project" value="InterPro"/>
</dbReference>
<dbReference type="PROSITE" id="PS51186">
    <property type="entry name" value="GNAT"/>
    <property type="match status" value="1"/>
</dbReference>
<dbReference type="SUPFAM" id="SSF55729">
    <property type="entry name" value="Acyl-CoA N-acyltransferases (Nat)"/>
    <property type="match status" value="1"/>
</dbReference>
<dbReference type="AlphaFoldDB" id="A0A9P6D107"/>
<name>A0A9P6D107_9AGAR</name>
<proteinExistence type="predicted"/>
<dbReference type="OrthoDB" id="41532at2759"/>
<comment type="caution">
    <text evidence="2">The sequence shown here is derived from an EMBL/GenBank/DDBJ whole genome shotgun (WGS) entry which is preliminary data.</text>
</comment>